<dbReference type="KEGG" id="fsc:FSU_0688"/>
<dbReference type="KEGG" id="fsu:Fisuc_0277"/>
<reference evidence="2 5" key="1">
    <citation type="submission" date="2009-10" db="EMBL/GenBank/DDBJ databases">
        <title>Complete sequence of Fibrobacter succinogenes subsp. succinogenes S85.</title>
        <authorList>
            <consortium name="US DOE Joint Genome Institute"/>
            <person name="Lucas S."/>
            <person name="Copeland A."/>
            <person name="Lapidus A."/>
            <person name="Glavina del Rio T."/>
            <person name="Tice H."/>
            <person name="Bruce D."/>
            <person name="Goodwin L."/>
            <person name="Pitluck S."/>
            <person name="Chertkov O."/>
            <person name="Detter J.C."/>
            <person name="Han C."/>
            <person name="Tapia R."/>
            <person name="Larimer F."/>
            <person name="Land M."/>
            <person name="Hauser L."/>
            <person name="Kyrpides N."/>
            <person name="Mikhailova N."/>
            <person name="Weimer P.J."/>
            <person name="Stevenson D.M."/>
            <person name="Boyum J."/>
            <person name="Brumm P.I."/>
            <person name="Mead D."/>
        </authorList>
    </citation>
    <scope>NUCLEOTIDE SEQUENCE [LARGE SCALE GENOMIC DNA]</scope>
    <source>
        <strain evidence="5">ATCC 19169 / S85</strain>
        <strain evidence="2">S85</strain>
    </source>
</reference>
<evidence type="ECO:0000313" key="3">
    <source>
        <dbReference type="EMBL" id="ADL26360.1"/>
    </source>
</evidence>
<dbReference type="EMBL" id="CP002158">
    <property type="protein sequence ID" value="ADL26360.1"/>
    <property type="molecule type" value="Genomic_DNA"/>
</dbReference>
<dbReference type="OrthoDB" id="9812751at2"/>
<dbReference type="STRING" id="59374.FSU_0688"/>
<keyword evidence="5" id="KW-1185">Reference proteome</keyword>
<dbReference type="AlphaFoldDB" id="C9RKG1"/>
<accession>C9RKG1</accession>
<dbReference type="Proteomes" id="UP000001497">
    <property type="component" value="Chromosome"/>
</dbReference>
<dbReference type="HOGENOM" id="CLU_1064562_0_0_0"/>
<evidence type="ECO:0000313" key="2">
    <source>
        <dbReference type="EMBL" id="ACX73889.1"/>
    </source>
</evidence>
<reference evidence="4" key="2">
    <citation type="submission" date="2010-08" db="EMBL/GenBank/DDBJ databases">
        <title>Complete sequence of Fibrobacter succinogenes subsp. succinogenes S85.</title>
        <authorList>
            <person name="Durkin A.S."/>
            <person name="Nelson K.E."/>
            <person name="Morrison M."/>
            <person name="Forsberg C.W."/>
            <person name="Wilson D.B."/>
            <person name="Russell J.B."/>
            <person name="Cann I.K.O."/>
            <person name="Mackie R.I."/>
            <person name="White B.A."/>
        </authorList>
    </citation>
    <scope>NUCLEOTIDE SEQUENCE [LARGE SCALE GENOMIC DNA]</scope>
    <source>
        <strain evidence="4">ATCC 19169 / S85</strain>
    </source>
</reference>
<feature type="signal peptide" evidence="1">
    <location>
        <begin position="1"/>
        <end position="22"/>
    </location>
</feature>
<feature type="chain" id="PRO_5003000160" description="Outer membrane protein beta-barrel domain-containing protein" evidence="1">
    <location>
        <begin position="23"/>
        <end position="261"/>
    </location>
</feature>
<evidence type="ECO:0008006" key="6">
    <source>
        <dbReference type="Google" id="ProtNLM"/>
    </source>
</evidence>
<evidence type="ECO:0000313" key="4">
    <source>
        <dbReference type="Proteomes" id="UP000000517"/>
    </source>
</evidence>
<dbReference type="Proteomes" id="UP000000517">
    <property type="component" value="Chromosome"/>
</dbReference>
<reference evidence="3" key="3">
    <citation type="submission" date="2010-08" db="EMBL/GenBank/DDBJ databases">
        <authorList>
            <person name="Durkin A.S."/>
            <person name="Nelson K.E."/>
            <person name="Morrison M."/>
            <person name="Forsberg C.W."/>
            <person name="Wilson D.B."/>
            <person name="Russell J.B."/>
            <person name="Cann I.K.O."/>
            <person name="Mackie R.I."/>
            <person name="White B.A."/>
        </authorList>
    </citation>
    <scope>NUCLEOTIDE SEQUENCE</scope>
    <source>
        <strain evidence="3">S85</strain>
    </source>
</reference>
<gene>
    <name evidence="2" type="ordered locus">Fisuc_0277</name>
    <name evidence="3" type="ordered locus">FSU_0688</name>
</gene>
<evidence type="ECO:0000256" key="1">
    <source>
        <dbReference type="SAM" id="SignalP"/>
    </source>
</evidence>
<name>C9RKG1_FIBSS</name>
<sequence length="261" mass="29282">MFTKLSKTVAISVIMCCTLSFAQADTEANNNEIPNPSTISQVQTTDQQATLTPVQTSCEYKEKNQIRHRKTIQSMNFSLPIESERWKIKPQRFDWKSIGYQFSWTRYGTEENGYSSVFGLGIGFLTGNLEDNIDMKGLDFNIKVGLGMAPISNNLIIAFHFICGLDLKVVEGDISVQTDARHTYKFTHGSAYIDAFFGGDLIIGYHIFESLGIISGVDITTNAYGIGAYYTDLEQKSKVYKMSYLFTGVNITPHIGLFFLF</sequence>
<keyword evidence="1" id="KW-0732">Signal</keyword>
<evidence type="ECO:0000313" key="5">
    <source>
        <dbReference type="Proteomes" id="UP000001497"/>
    </source>
</evidence>
<organism evidence="3 4">
    <name type="scientific">Fibrobacter succinogenes (strain ATCC 19169 / S85)</name>
    <dbReference type="NCBI Taxonomy" id="59374"/>
    <lineage>
        <taxon>Bacteria</taxon>
        <taxon>Pseudomonadati</taxon>
        <taxon>Fibrobacterota</taxon>
        <taxon>Fibrobacteria</taxon>
        <taxon>Fibrobacterales</taxon>
        <taxon>Fibrobacteraceae</taxon>
        <taxon>Fibrobacter</taxon>
    </lineage>
</organism>
<protein>
    <recommendedName>
        <fullName evidence="6">Outer membrane protein beta-barrel domain-containing protein</fullName>
    </recommendedName>
</protein>
<dbReference type="EMBL" id="CP001792">
    <property type="protein sequence ID" value="ACX73889.1"/>
    <property type="molecule type" value="Genomic_DNA"/>
</dbReference>
<proteinExistence type="predicted"/>